<keyword evidence="3" id="KW-1185">Reference proteome</keyword>
<evidence type="ECO:0000313" key="3">
    <source>
        <dbReference type="Proteomes" id="UP001209540"/>
    </source>
</evidence>
<accession>A0AAD5PKX1</accession>
<feature type="compositionally biased region" description="Low complexity" evidence="1">
    <location>
        <begin position="269"/>
        <end position="299"/>
    </location>
</feature>
<reference evidence="2" key="1">
    <citation type="journal article" date="2022" name="IScience">
        <title>Evolution of zygomycete secretomes and the origins of terrestrial fungal ecologies.</title>
        <authorList>
            <person name="Chang Y."/>
            <person name="Wang Y."/>
            <person name="Mondo S."/>
            <person name="Ahrendt S."/>
            <person name="Andreopoulos W."/>
            <person name="Barry K."/>
            <person name="Beard J."/>
            <person name="Benny G.L."/>
            <person name="Blankenship S."/>
            <person name="Bonito G."/>
            <person name="Cuomo C."/>
            <person name="Desiro A."/>
            <person name="Gervers K.A."/>
            <person name="Hundley H."/>
            <person name="Kuo A."/>
            <person name="LaButti K."/>
            <person name="Lang B.F."/>
            <person name="Lipzen A."/>
            <person name="O'Donnell K."/>
            <person name="Pangilinan J."/>
            <person name="Reynolds N."/>
            <person name="Sandor L."/>
            <person name="Smith M.E."/>
            <person name="Tsang A."/>
            <person name="Grigoriev I.V."/>
            <person name="Stajich J.E."/>
            <person name="Spatafora J.W."/>
        </authorList>
    </citation>
    <scope>NUCLEOTIDE SEQUENCE</scope>
    <source>
        <strain evidence="2">RSA 2281</strain>
    </source>
</reference>
<dbReference type="Proteomes" id="UP001209540">
    <property type="component" value="Unassembled WGS sequence"/>
</dbReference>
<name>A0AAD5PKX1_9FUNG</name>
<dbReference type="EMBL" id="JAIXMP010000001">
    <property type="protein sequence ID" value="KAI9278877.1"/>
    <property type="molecule type" value="Genomic_DNA"/>
</dbReference>
<protein>
    <submittedName>
        <fullName evidence="2">Uncharacterized protein</fullName>
    </submittedName>
</protein>
<sequence>MSSIDYTTQHLARATTAMLSFNTTGNSNNSNENSNMNENHHNLTTLLSQVEKLLDHHVWLISSQTDLCRTLLHILHTIHKNGLLFNNNDKEDHAGHDHLIPFHNHPHLLQHVYTEIRQALASFPSQLTLEDGKKIKEIEAEFYQHLETLSRLVNHSVDPLNEEHPPAYQEVTHTFHGNKQGDFVPSAAMIKEEKPPQYQPNEPSTTCSEELDAVFQAIDRLSHVTPQFNNQRVERQLRIEPRHPATPKMLCDSIAQIQRVSRFKLLKRSNSAPSTTSKKSTVTTQRRVSATSTTRTTTRSDQVIETNHNNRHSLYEMTDLLVKSLHRPCFNKQRYQLTADKERDLFMNGLFNKVDRLEGRRLSNQDAEQPTSRLDELDQILNHICRSKQVQFENQRATFTVHST</sequence>
<evidence type="ECO:0000256" key="1">
    <source>
        <dbReference type="SAM" id="MobiDB-lite"/>
    </source>
</evidence>
<evidence type="ECO:0000313" key="2">
    <source>
        <dbReference type="EMBL" id="KAI9278877.1"/>
    </source>
</evidence>
<gene>
    <name evidence="2" type="ORF">BDA99DRAFT_17876</name>
</gene>
<reference evidence="2" key="2">
    <citation type="submission" date="2023-02" db="EMBL/GenBank/DDBJ databases">
        <authorList>
            <consortium name="DOE Joint Genome Institute"/>
            <person name="Mondo S.J."/>
            <person name="Chang Y."/>
            <person name="Wang Y."/>
            <person name="Ahrendt S."/>
            <person name="Andreopoulos W."/>
            <person name="Barry K."/>
            <person name="Beard J."/>
            <person name="Benny G.L."/>
            <person name="Blankenship S."/>
            <person name="Bonito G."/>
            <person name="Cuomo C."/>
            <person name="Desiro A."/>
            <person name="Gervers K.A."/>
            <person name="Hundley H."/>
            <person name="Kuo A."/>
            <person name="LaButti K."/>
            <person name="Lang B.F."/>
            <person name="Lipzen A."/>
            <person name="O'Donnell K."/>
            <person name="Pangilinan J."/>
            <person name="Reynolds N."/>
            <person name="Sandor L."/>
            <person name="Smith M.W."/>
            <person name="Tsang A."/>
            <person name="Grigoriev I.V."/>
            <person name="Stajich J.E."/>
            <person name="Spatafora J.W."/>
        </authorList>
    </citation>
    <scope>NUCLEOTIDE SEQUENCE</scope>
    <source>
        <strain evidence="2">RSA 2281</strain>
    </source>
</reference>
<dbReference type="AlphaFoldDB" id="A0AAD5PKX1"/>
<comment type="caution">
    <text evidence="2">The sequence shown here is derived from an EMBL/GenBank/DDBJ whole genome shotgun (WGS) entry which is preliminary data.</text>
</comment>
<organism evidence="2 3">
    <name type="scientific">Phascolomyces articulosus</name>
    <dbReference type="NCBI Taxonomy" id="60185"/>
    <lineage>
        <taxon>Eukaryota</taxon>
        <taxon>Fungi</taxon>
        <taxon>Fungi incertae sedis</taxon>
        <taxon>Mucoromycota</taxon>
        <taxon>Mucoromycotina</taxon>
        <taxon>Mucoromycetes</taxon>
        <taxon>Mucorales</taxon>
        <taxon>Lichtheimiaceae</taxon>
        <taxon>Phascolomyces</taxon>
    </lineage>
</organism>
<proteinExistence type="predicted"/>
<feature type="region of interest" description="Disordered" evidence="1">
    <location>
        <begin position="268"/>
        <end position="299"/>
    </location>
</feature>